<evidence type="ECO:0000313" key="2">
    <source>
        <dbReference type="Proteomes" id="UP000694844"/>
    </source>
</evidence>
<dbReference type="Proteomes" id="UP000694844">
    <property type="component" value="Chromosome 7"/>
</dbReference>
<name>A0A8B8AMQ9_CRAVI</name>
<proteinExistence type="predicted"/>
<keyword evidence="2" id="KW-1185">Reference proteome</keyword>
<dbReference type="GO" id="GO:0042796">
    <property type="term" value="P:snRNA transcription by RNA polymerase III"/>
    <property type="evidence" value="ECO:0007669"/>
    <property type="project" value="TreeGrafter"/>
</dbReference>
<gene>
    <name evidence="3" type="primary">LOC111102798</name>
</gene>
<reference evidence="3" key="1">
    <citation type="submission" date="2025-08" db="UniProtKB">
        <authorList>
            <consortium name="RefSeq"/>
        </authorList>
    </citation>
    <scope>IDENTIFICATION</scope>
    <source>
        <tissue evidence="3">Whole sample</tissue>
    </source>
</reference>
<dbReference type="RefSeq" id="XP_022291374.1">
    <property type="nucleotide sequence ID" value="XM_022435666.1"/>
</dbReference>
<dbReference type="Pfam" id="PF09808">
    <property type="entry name" value="SNAPC1"/>
    <property type="match status" value="1"/>
</dbReference>
<accession>A0A8B8AMQ9</accession>
<dbReference type="GO" id="GO:0042795">
    <property type="term" value="P:snRNA transcription by RNA polymerase II"/>
    <property type="evidence" value="ECO:0007669"/>
    <property type="project" value="TreeGrafter"/>
</dbReference>
<feature type="region of interest" description="Disordered" evidence="1">
    <location>
        <begin position="283"/>
        <end position="332"/>
    </location>
</feature>
<evidence type="ECO:0000313" key="3">
    <source>
        <dbReference type="RefSeq" id="XP_022291374.1"/>
    </source>
</evidence>
<protein>
    <submittedName>
        <fullName evidence="3">snRNA-activating protein complex subunit 1-like</fullName>
    </submittedName>
</protein>
<dbReference type="KEGG" id="cvn:111102798"/>
<dbReference type="AlphaFoldDB" id="A0A8B8AMQ9"/>
<feature type="compositionally biased region" description="Basic residues" evidence="1">
    <location>
        <begin position="294"/>
        <end position="309"/>
    </location>
</feature>
<dbReference type="GeneID" id="111102798"/>
<feature type="compositionally biased region" description="Basic and acidic residues" evidence="1">
    <location>
        <begin position="310"/>
        <end position="320"/>
    </location>
</feature>
<dbReference type="InterPro" id="IPR019188">
    <property type="entry name" value="SNAPC1"/>
</dbReference>
<dbReference type="OrthoDB" id="20127at2759"/>
<dbReference type="PANTHER" id="PTHR15131">
    <property type="entry name" value="SMALL NUCLEAR RNA ACTIVATING COMPLEX, POLYPEPTIDE 1"/>
    <property type="match status" value="1"/>
</dbReference>
<dbReference type="PANTHER" id="PTHR15131:SF3">
    <property type="entry name" value="SNRNA-ACTIVATING PROTEIN COMPLEX SUBUNIT 1"/>
    <property type="match status" value="1"/>
</dbReference>
<dbReference type="GO" id="GO:0043565">
    <property type="term" value="F:sequence-specific DNA binding"/>
    <property type="evidence" value="ECO:0007669"/>
    <property type="project" value="TreeGrafter"/>
</dbReference>
<sequence>MKRRFPSFNPTNGVRTDFESLLQRFTETDSVRYDDFAAIWREMKFPMMYAGRHVHVPTKGQDDREVQDFVDECFTIAKKFYLPPYSFQIRVGGLYILYGLYFTQPVIRKRKIRVTPGMWNAILEFQEEAHLQEHLDVEFIFHKLRSYEAFQFCATEAHVYPNKSDAVVDDDTTREEFKEEQSLLYDLFSTDVLEQLAAVHQHYHHMKVGMENQMNIRQGEPETDMPAKSLDVIQQDLVPSITKTVINYQEKRKAVVCLKKRVLETESESEMEDDYSMFLQMSEGTSRQSAVKSKAFKKLAKSSRSRQSRQKPEENSEQKKVLPIRSLRQRKT</sequence>
<dbReference type="GO" id="GO:0019185">
    <property type="term" value="C:snRNA-activating protein complex"/>
    <property type="evidence" value="ECO:0007669"/>
    <property type="project" value="TreeGrafter"/>
</dbReference>
<evidence type="ECO:0000256" key="1">
    <source>
        <dbReference type="SAM" id="MobiDB-lite"/>
    </source>
</evidence>
<organism evidence="2 3">
    <name type="scientific">Crassostrea virginica</name>
    <name type="common">Eastern oyster</name>
    <dbReference type="NCBI Taxonomy" id="6565"/>
    <lineage>
        <taxon>Eukaryota</taxon>
        <taxon>Metazoa</taxon>
        <taxon>Spiralia</taxon>
        <taxon>Lophotrochozoa</taxon>
        <taxon>Mollusca</taxon>
        <taxon>Bivalvia</taxon>
        <taxon>Autobranchia</taxon>
        <taxon>Pteriomorphia</taxon>
        <taxon>Ostreida</taxon>
        <taxon>Ostreoidea</taxon>
        <taxon>Ostreidae</taxon>
        <taxon>Crassostrea</taxon>
    </lineage>
</organism>